<feature type="region of interest" description="Disordered" evidence="1">
    <location>
        <begin position="215"/>
        <end position="261"/>
    </location>
</feature>
<keyword evidence="5" id="KW-1185">Reference proteome</keyword>
<evidence type="ECO:0000256" key="2">
    <source>
        <dbReference type="SAM" id="SignalP"/>
    </source>
</evidence>
<dbReference type="PANTHER" id="PTHR43308:SF5">
    <property type="entry name" value="S-LAYER PROTEIN _ PEPTIDOGLYCAN ENDO-BETA-N-ACETYLGLUCOSAMINIDASE"/>
    <property type="match status" value="1"/>
</dbReference>
<dbReference type="EMBL" id="JBHTLU010000012">
    <property type="protein sequence ID" value="MFD1219823.1"/>
    <property type="molecule type" value="Genomic_DNA"/>
</dbReference>
<proteinExistence type="predicted"/>
<dbReference type="Pfam" id="PF00395">
    <property type="entry name" value="SLH"/>
    <property type="match status" value="3"/>
</dbReference>
<sequence>MKKIVTSLLCCFLLVLMVLPFASAADTPATKSVEDFKDLKNLPQDQKSKFDELIRAGVFSGLTDDTFGLDSKMDRAQFAKVAAIIFSLPMDKTLTTPSFTDVGTDHWAFTYVEALKKAGLTNGYDSTGTTYNPSGEVSRQELATFLIRGLGLDDAAKKATPVSDNTVDDWAKGYVALALEKNLMTKQDDGTFGGKASATRKMLVLASYESKKLFEGKGSTTTTPASTPTPAPTATPDPKKETPATPPATNTDTPKVSAKGKKAIVTSDIRAGQTEMAPDEKPLVSRLQSLGFEVTRLPSAKIAPEAFEGYDLVVIGSSTNSKYVKKKLKDLPIPIIYNKLISFGDADFSSVSEKTNIEKQSKITITNSDHPLAAGLKGDVQIYYEPDSIGYSKPSADAIVIATAAGDPSKPVIAAYEKGSKNILGEPVAARTVSFGSNSSSMKENATNELWKLFDAQVLWAIQTP</sequence>
<evidence type="ECO:0000313" key="4">
    <source>
        <dbReference type="EMBL" id="MFD1219823.1"/>
    </source>
</evidence>
<dbReference type="RefSeq" id="WP_345594578.1">
    <property type="nucleotide sequence ID" value="NZ_BAABJG010000055.1"/>
</dbReference>
<name>A0ABW3UGK5_9BACL</name>
<dbReference type="PROSITE" id="PS51272">
    <property type="entry name" value="SLH"/>
    <property type="match status" value="1"/>
</dbReference>
<organism evidence="4 5">
    <name type="scientific">Paenibacillus vulneris</name>
    <dbReference type="NCBI Taxonomy" id="1133364"/>
    <lineage>
        <taxon>Bacteria</taxon>
        <taxon>Bacillati</taxon>
        <taxon>Bacillota</taxon>
        <taxon>Bacilli</taxon>
        <taxon>Bacillales</taxon>
        <taxon>Paenibacillaceae</taxon>
        <taxon>Paenibacillus</taxon>
    </lineage>
</organism>
<evidence type="ECO:0000259" key="3">
    <source>
        <dbReference type="PROSITE" id="PS51272"/>
    </source>
</evidence>
<dbReference type="Proteomes" id="UP001597180">
    <property type="component" value="Unassembled WGS sequence"/>
</dbReference>
<keyword evidence="2" id="KW-0732">Signal</keyword>
<feature type="domain" description="SLH" evidence="3">
    <location>
        <begin position="95"/>
        <end position="160"/>
    </location>
</feature>
<reference evidence="5" key="1">
    <citation type="journal article" date="2019" name="Int. J. Syst. Evol. Microbiol.">
        <title>The Global Catalogue of Microorganisms (GCM) 10K type strain sequencing project: providing services to taxonomists for standard genome sequencing and annotation.</title>
        <authorList>
            <consortium name="The Broad Institute Genomics Platform"/>
            <consortium name="The Broad Institute Genome Sequencing Center for Infectious Disease"/>
            <person name="Wu L."/>
            <person name="Ma J."/>
        </authorList>
    </citation>
    <scope>NUCLEOTIDE SEQUENCE [LARGE SCALE GENOMIC DNA]</scope>
    <source>
        <strain evidence="5">CCUG 53270</strain>
    </source>
</reference>
<feature type="chain" id="PRO_5045929960" evidence="2">
    <location>
        <begin position="25"/>
        <end position="465"/>
    </location>
</feature>
<gene>
    <name evidence="4" type="ORF">ACFQ4B_06820</name>
</gene>
<accession>A0ABW3UGK5</accession>
<protein>
    <submittedName>
        <fullName evidence="4">S-layer homology domain-containing protein</fullName>
    </submittedName>
</protein>
<evidence type="ECO:0000313" key="5">
    <source>
        <dbReference type="Proteomes" id="UP001597180"/>
    </source>
</evidence>
<dbReference type="PANTHER" id="PTHR43308">
    <property type="entry name" value="OUTER MEMBRANE PROTEIN ALPHA-RELATED"/>
    <property type="match status" value="1"/>
</dbReference>
<dbReference type="InterPro" id="IPR001119">
    <property type="entry name" value="SLH_dom"/>
</dbReference>
<evidence type="ECO:0000256" key="1">
    <source>
        <dbReference type="SAM" id="MobiDB-lite"/>
    </source>
</evidence>
<comment type="caution">
    <text evidence="4">The sequence shown here is derived from an EMBL/GenBank/DDBJ whole genome shotgun (WGS) entry which is preliminary data.</text>
</comment>
<dbReference type="InterPro" id="IPR051465">
    <property type="entry name" value="Cell_Envelope_Struct_Comp"/>
</dbReference>
<feature type="signal peptide" evidence="2">
    <location>
        <begin position="1"/>
        <end position="24"/>
    </location>
</feature>